<feature type="compositionally biased region" description="Basic and acidic residues" evidence="5">
    <location>
        <begin position="344"/>
        <end position="363"/>
    </location>
</feature>
<dbReference type="Proteomes" id="UP000220158">
    <property type="component" value="Chromosome 13"/>
</dbReference>
<accession>A0A1J1HI07</accession>
<sequence length="870" mass="105675">MVIDTQNFYGKRTNGKNYLEENIEKYNLLKRIKNLNEPNRNKNIKKQIFYKQHEALLCYNELLKSNLLNSNKNIILYTEELDNSKRCFIVDHFSNFLKYYCFCSLSLSDIYFNENTEKNNATGINKNDIKNESKNEQEMNLYELIITNEKRWLFFDIEYDIINNYENKKSILFIFIIEFCLYMYKIFNIKICLNDFLILDSSSSNKISFHIIVKNTHTLNHDYYEYLIDYCYFFLNETNISENTFYKKYKEKQKKSNLGDQRNYLLFDSEESIKNFVDLFITHIIHKIDQTENIFIINSSTIYLEYQQNNFFNNNNFHNNKLNDHKNISGYKNINNEGNICDNKKINDDKNINNDKNLKDDKNMNNQNNIKDDKYLNNDKGLNDDKNMNNDNNIKDDDFYHYDDYHIFKYDTNDNIENENAIEKKIKTKKNQYFYMYHKELKDIVEHYIKKLKNKDFENEEKYNFIILLYARKKNVDLNEQTGNDENNLSIMNGSSFVDKNIKNFNFHQKKNEDNAIKQIKSTEKCISNYHNLVKIYESNKKNILLKCIIDNSVYSKNRNFRMIFSSKKNKKNKLLLSSMNIKKYNRSNINDVILKSLVTFYFYNDVNYQIDEEIFLKNEKIKGKNETNYTNEYIYTYKHLKNKQSNMYKNISLDKINYDHINNILKIIFFWNFELYKNFKKNNIYLNNFQNEIKKEYFYRIILIYNNLKFENYKEYININSTKLNTQVELKDNEKNTIYNGTEEKSKLVNKNKNAICKSNSINTNDLDNYDILFLKNDMFYFYVLNEYKRYFDNKIDDLFFLIKYFIYSISYCGEEYILNFRDNKYCKNKNLSHKSNHIYIIYNYNRNLFVQKCYDNDCAHFVSEINYI</sequence>
<name>A0A1J1HI07_PLARL</name>
<comment type="catalytic activity">
    <reaction evidence="4">
        <text>DNA(n) + a 2'-deoxyribonucleoside 5'-triphosphate = DNA(n+1) + diphosphate</text>
        <dbReference type="Rhea" id="RHEA:22508"/>
        <dbReference type="Rhea" id="RHEA-COMP:17339"/>
        <dbReference type="Rhea" id="RHEA-COMP:17340"/>
        <dbReference type="ChEBI" id="CHEBI:33019"/>
        <dbReference type="ChEBI" id="CHEBI:61560"/>
        <dbReference type="ChEBI" id="CHEBI:173112"/>
        <dbReference type="EC" id="2.7.7.7"/>
    </reaction>
    <physiologicalReaction direction="left-to-right" evidence="4">
        <dbReference type="Rhea" id="RHEA:22509"/>
    </physiologicalReaction>
</comment>
<organism evidence="6 7">
    <name type="scientific">Plasmodium relictum</name>
    <dbReference type="NCBI Taxonomy" id="85471"/>
    <lineage>
        <taxon>Eukaryota</taxon>
        <taxon>Sar</taxon>
        <taxon>Alveolata</taxon>
        <taxon>Apicomplexa</taxon>
        <taxon>Aconoidasida</taxon>
        <taxon>Haemosporida</taxon>
        <taxon>Plasmodiidae</taxon>
        <taxon>Plasmodium</taxon>
        <taxon>Plasmodium (Haemamoeba)</taxon>
    </lineage>
</organism>
<evidence type="ECO:0000256" key="3">
    <source>
        <dbReference type="ARBA" id="ARBA00044768"/>
    </source>
</evidence>
<proteinExistence type="predicted"/>
<dbReference type="GO" id="GO:0009411">
    <property type="term" value="P:response to UV"/>
    <property type="evidence" value="ECO:0007669"/>
    <property type="project" value="TreeGrafter"/>
</dbReference>
<dbReference type="GO" id="GO:0003887">
    <property type="term" value="F:DNA-directed DNA polymerase activity"/>
    <property type="evidence" value="ECO:0007669"/>
    <property type="project" value="UniProtKB-EC"/>
</dbReference>
<dbReference type="InterPro" id="IPR044917">
    <property type="entry name" value="PRIMPOL"/>
</dbReference>
<feature type="compositionally biased region" description="Basic and acidic residues" evidence="5">
    <location>
        <begin position="370"/>
        <end position="389"/>
    </location>
</feature>
<reference evidence="6 7" key="1">
    <citation type="submission" date="2015-04" db="EMBL/GenBank/DDBJ databases">
        <authorList>
            <consortium name="Pathogen Informatics"/>
        </authorList>
    </citation>
    <scope>NUCLEOTIDE SEQUENCE [LARGE SCALE GENOMIC DNA]</scope>
    <source>
        <strain evidence="6 7">SGS1</strain>
    </source>
</reference>
<dbReference type="AlphaFoldDB" id="A0A1J1HI07"/>
<dbReference type="GO" id="GO:0003682">
    <property type="term" value="F:chromatin binding"/>
    <property type="evidence" value="ECO:0007669"/>
    <property type="project" value="TreeGrafter"/>
</dbReference>
<evidence type="ECO:0000256" key="1">
    <source>
        <dbReference type="ARBA" id="ARBA00026139"/>
    </source>
</evidence>
<gene>
    <name evidence="6" type="ORF">PRELSG_1345600</name>
</gene>
<dbReference type="OrthoDB" id="5988181at2759"/>
<keyword evidence="7" id="KW-1185">Reference proteome</keyword>
<dbReference type="GO" id="GO:0031297">
    <property type="term" value="P:replication fork processing"/>
    <property type="evidence" value="ECO:0007669"/>
    <property type="project" value="TreeGrafter"/>
</dbReference>
<comment type="catalytic activity">
    <reaction evidence="2">
        <text>ssDNA + n NTP = ssDNA/pppN(pN)n-1 hybrid + (n-1) diphosphate.</text>
        <dbReference type="EC" id="2.7.7.102"/>
    </reaction>
</comment>
<evidence type="ECO:0000313" key="7">
    <source>
        <dbReference type="Proteomes" id="UP000220158"/>
    </source>
</evidence>
<dbReference type="PANTHER" id="PTHR31399">
    <property type="entry name" value="DNA-DIRECTED PRIMASE / POLYMERASE PROTEIN"/>
    <property type="match status" value="1"/>
</dbReference>
<dbReference type="GO" id="GO:0005759">
    <property type="term" value="C:mitochondrial matrix"/>
    <property type="evidence" value="ECO:0007669"/>
    <property type="project" value="TreeGrafter"/>
</dbReference>
<evidence type="ECO:0000256" key="2">
    <source>
        <dbReference type="ARBA" id="ARBA00044677"/>
    </source>
</evidence>
<dbReference type="GO" id="GO:0005634">
    <property type="term" value="C:nucleus"/>
    <property type="evidence" value="ECO:0007669"/>
    <property type="project" value="TreeGrafter"/>
</dbReference>
<dbReference type="GO" id="GO:0042276">
    <property type="term" value="P:error-prone translesion synthesis"/>
    <property type="evidence" value="ECO:0007669"/>
    <property type="project" value="InterPro"/>
</dbReference>
<dbReference type="KEGG" id="prel:PRELSG_1345600"/>
<dbReference type="GO" id="GO:0006264">
    <property type="term" value="P:mitochondrial DNA replication"/>
    <property type="evidence" value="ECO:0007669"/>
    <property type="project" value="TreeGrafter"/>
</dbReference>
<evidence type="ECO:0000313" key="6">
    <source>
        <dbReference type="EMBL" id="CRH04082.1"/>
    </source>
</evidence>
<dbReference type="RefSeq" id="XP_028536088.1">
    <property type="nucleotide sequence ID" value="XM_028678997.1"/>
</dbReference>
<dbReference type="EC" id="2.7.7.102" evidence="3"/>
<dbReference type="VEuPathDB" id="PlasmoDB:PRELSG_1345600"/>
<dbReference type="EMBL" id="LN835308">
    <property type="protein sequence ID" value="CRH04082.1"/>
    <property type="molecule type" value="Genomic_DNA"/>
</dbReference>
<dbReference type="GeneID" id="39738390"/>
<dbReference type="PANTHER" id="PTHR31399:SF0">
    <property type="entry name" value="DNA-DIRECTED PRIMASE_POLYMERASE PROTEIN"/>
    <property type="match status" value="1"/>
</dbReference>
<evidence type="ECO:0000256" key="5">
    <source>
        <dbReference type="SAM" id="MobiDB-lite"/>
    </source>
</evidence>
<evidence type="ECO:0000256" key="4">
    <source>
        <dbReference type="ARBA" id="ARBA00047303"/>
    </source>
</evidence>
<feature type="region of interest" description="Disordered" evidence="5">
    <location>
        <begin position="344"/>
        <end position="389"/>
    </location>
</feature>
<protein>
    <recommendedName>
        <fullName evidence="1">DNA-directed primase/polymerase protein</fullName>
        <ecNumber evidence="3">2.7.7.102</ecNumber>
    </recommendedName>
</protein>